<dbReference type="GO" id="GO:0051287">
    <property type="term" value="F:NAD binding"/>
    <property type="evidence" value="ECO:0007669"/>
    <property type="project" value="InterPro"/>
</dbReference>
<feature type="domain" description="D-isomer specific 2-hydroxyacid dehydrogenase NAD-binding" evidence="3">
    <location>
        <begin position="101"/>
        <end position="273"/>
    </location>
</feature>
<evidence type="ECO:0000313" key="5">
    <source>
        <dbReference type="Proteomes" id="UP000435138"/>
    </source>
</evidence>
<dbReference type="InterPro" id="IPR036291">
    <property type="entry name" value="NAD(P)-bd_dom_sf"/>
</dbReference>
<name>A0A6A8AAS1_9HYPH</name>
<dbReference type="PANTHER" id="PTHR43333:SF1">
    <property type="entry name" value="D-ISOMER SPECIFIC 2-HYDROXYACID DEHYDROGENASE NAD-BINDING DOMAIN-CONTAINING PROTEIN"/>
    <property type="match status" value="1"/>
</dbReference>
<sequence>MTFQILSYPGRVETFRRIFGRDMPEVGFAGSVEEADPADVRYLMAWTFPDNLATRYPNLELIFSTGAGIDQITGVDIPPGAKLVRMIEEGVTTLVRDYVVMGVLGLHRDLPAFLAQQRQEVWKTRDFVWPDQRQVGILGLGELGMATVHALRPFGFNLAGWSRTQKTIEGVDCYHGADGLAAMLAKTDILVCLLPLTAETRHILNAELFAQLPKGAGLVHAGRGGHLDQDALLDSLDSGHLSGAFVDVTDPEPLPTGHRLWSHPHVVLTPHIAGHSRPESAAEATIANIRRHLAGELPKGVVDIRHGY</sequence>
<keyword evidence="4" id="KW-0670">Pyruvate</keyword>
<keyword evidence="5" id="KW-1185">Reference proteome</keyword>
<keyword evidence="1" id="KW-0560">Oxidoreductase</keyword>
<dbReference type="SUPFAM" id="SSF52283">
    <property type="entry name" value="Formate/glycerate dehydrogenase catalytic domain-like"/>
    <property type="match status" value="1"/>
</dbReference>
<reference evidence="4 5" key="1">
    <citation type="submission" date="2019-11" db="EMBL/GenBank/DDBJ databases">
        <title>Genome analysis of Rhizobacterium cereale a novel genus and species isolated from maize roots in North Spain.</title>
        <authorList>
            <person name="Menendez E."/>
            <person name="Flores-Felix J.D."/>
            <person name="Ramirez-Bahena M.-H."/>
            <person name="Igual J.M."/>
            <person name="Garcia-Fraile P."/>
            <person name="Peix A."/>
            <person name="Velazquez E."/>
        </authorList>
    </citation>
    <scope>NUCLEOTIDE SEQUENCE [LARGE SCALE GENOMIC DNA]</scope>
    <source>
        <strain evidence="4 5">RZME27</strain>
    </source>
</reference>
<protein>
    <submittedName>
        <fullName evidence="4">Glyoxylate/hydroxypyruvate reductase A</fullName>
    </submittedName>
</protein>
<evidence type="ECO:0000313" key="4">
    <source>
        <dbReference type="EMBL" id="MQY47028.1"/>
    </source>
</evidence>
<gene>
    <name evidence="4" type="ORF">GAO09_13400</name>
</gene>
<dbReference type="RefSeq" id="WP_153354505.1">
    <property type="nucleotide sequence ID" value="NZ_JAYKOO010000002.1"/>
</dbReference>
<accession>A0A6A8AAS1</accession>
<dbReference type="GO" id="GO:0016491">
    <property type="term" value="F:oxidoreductase activity"/>
    <property type="evidence" value="ECO:0007669"/>
    <property type="project" value="UniProtKB-KW"/>
</dbReference>
<comment type="caution">
    <text evidence="4">The sequence shown here is derived from an EMBL/GenBank/DDBJ whole genome shotgun (WGS) entry which is preliminary data.</text>
</comment>
<dbReference type="Gene3D" id="3.40.50.720">
    <property type="entry name" value="NAD(P)-binding Rossmann-like Domain"/>
    <property type="match status" value="2"/>
</dbReference>
<dbReference type="AlphaFoldDB" id="A0A6A8AAS1"/>
<dbReference type="CDD" id="cd12164">
    <property type="entry name" value="GDH_like_2"/>
    <property type="match status" value="1"/>
</dbReference>
<dbReference type="EMBL" id="WIXI01000043">
    <property type="protein sequence ID" value="MQY47028.1"/>
    <property type="molecule type" value="Genomic_DNA"/>
</dbReference>
<proteinExistence type="predicted"/>
<evidence type="ECO:0000256" key="2">
    <source>
        <dbReference type="ARBA" id="ARBA00023027"/>
    </source>
</evidence>
<dbReference type="InterPro" id="IPR006140">
    <property type="entry name" value="D-isomer_DH_NAD-bd"/>
</dbReference>
<dbReference type="SUPFAM" id="SSF51735">
    <property type="entry name" value="NAD(P)-binding Rossmann-fold domains"/>
    <property type="match status" value="1"/>
</dbReference>
<dbReference type="PANTHER" id="PTHR43333">
    <property type="entry name" value="2-HACID_DH_C DOMAIN-CONTAINING PROTEIN"/>
    <property type="match status" value="1"/>
</dbReference>
<evidence type="ECO:0000259" key="3">
    <source>
        <dbReference type="Pfam" id="PF02826"/>
    </source>
</evidence>
<dbReference type="Proteomes" id="UP000435138">
    <property type="component" value="Unassembled WGS sequence"/>
</dbReference>
<organism evidence="4 5">
    <name type="scientific">Endobacterium cereale</name>
    <dbReference type="NCBI Taxonomy" id="2663029"/>
    <lineage>
        <taxon>Bacteria</taxon>
        <taxon>Pseudomonadati</taxon>
        <taxon>Pseudomonadota</taxon>
        <taxon>Alphaproteobacteria</taxon>
        <taxon>Hyphomicrobiales</taxon>
        <taxon>Rhizobiaceae</taxon>
        <taxon>Endobacterium</taxon>
    </lineage>
</organism>
<keyword evidence="2" id="KW-0520">NAD</keyword>
<evidence type="ECO:0000256" key="1">
    <source>
        <dbReference type="ARBA" id="ARBA00023002"/>
    </source>
</evidence>
<dbReference type="Pfam" id="PF02826">
    <property type="entry name" value="2-Hacid_dh_C"/>
    <property type="match status" value="1"/>
</dbReference>